<dbReference type="InterPro" id="IPR037445">
    <property type="entry name" value="MAGE"/>
</dbReference>
<dbReference type="InterPro" id="IPR041899">
    <property type="entry name" value="MAGE_WH2"/>
</dbReference>
<dbReference type="AlphaFoldDB" id="A0A7C9DRU9"/>
<dbReference type="PROSITE" id="PS50838">
    <property type="entry name" value="MAGE"/>
    <property type="match status" value="1"/>
</dbReference>
<dbReference type="InterPro" id="IPR041898">
    <property type="entry name" value="MAGE_WH1"/>
</dbReference>
<organism evidence="2">
    <name type="scientific">Opuntia streptacantha</name>
    <name type="common">Prickly pear cactus</name>
    <name type="synonym">Opuntia cardona</name>
    <dbReference type="NCBI Taxonomy" id="393608"/>
    <lineage>
        <taxon>Eukaryota</taxon>
        <taxon>Viridiplantae</taxon>
        <taxon>Streptophyta</taxon>
        <taxon>Embryophyta</taxon>
        <taxon>Tracheophyta</taxon>
        <taxon>Spermatophyta</taxon>
        <taxon>Magnoliopsida</taxon>
        <taxon>eudicotyledons</taxon>
        <taxon>Gunneridae</taxon>
        <taxon>Pentapetalae</taxon>
        <taxon>Caryophyllales</taxon>
        <taxon>Cactineae</taxon>
        <taxon>Cactaceae</taxon>
        <taxon>Opuntioideae</taxon>
        <taxon>Opuntia</taxon>
    </lineage>
</organism>
<accession>A0A7C9DRU9</accession>
<name>A0A7C9DRU9_OPUST</name>
<dbReference type="Pfam" id="PF01454">
    <property type="entry name" value="MAGE"/>
    <property type="match status" value="1"/>
</dbReference>
<sequence>MADSGEDFSQFDLSREEKDRLVAEVVRYVLFKTFQSSGCPIKRDELSQIVSKNYRQRALPAAVINEAKRKLASIFGYDLKELQRSRPSTKNQIRSSQQSVLADQKSYIIISQLPPDVYRKYVEDMNTAHLTGFTFVIVSIVHLAGGKISEENLWHHLRRMGLQETDESHPVLGNVKHSLDALVQQRYLQKDKINGPEGNTVVYELAERALDGEVSQKIKEYISQIVNKDLGTVEID</sequence>
<evidence type="ECO:0000313" key="2">
    <source>
        <dbReference type="EMBL" id="MBA4650240.1"/>
    </source>
</evidence>
<feature type="domain" description="MAGE" evidence="1">
    <location>
        <begin position="18"/>
        <end position="229"/>
    </location>
</feature>
<protein>
    <recommendedName>
        <fullName evidence="1">MAGE domain-containing protein</fullName>
    </recommendedName>
</protein>
<dbReference type="PANTHER" id="PTHR11736:SF14">
    <property type="entry name" value="NSE3 HOMOLOG, SMC5-SMC6 COMPLEX COMPONENT"/>
    <property type="match status" value="1"/>
</dbReference>
<dbReference type="InterPro" id="IPR002190">
    <property type="entry name" value="MHD_dom"/>
</dbReference>
<reference evidence="2" key="1">
    <citation type="journal article" date="2013" name="J. Plant Res.">
        <title>Effect of fungi and light on seed germination of three Opuntia species from semiarid lands of central Mexico.</title>
        <authorList>
            <person name="Delgado-Sanchez P."/>
            <person name="Jimenez-Bremont J.F."/>
            <person name="Guerrero-Gonzalez Mde L."/>
            <person name="Flores J."/>
        </authorList>
    </citation>
    <scope>NUCLEOTIDE SEQUENCE</scope>
    <source>
        <tissue evidence="2">Cladode</tissue>
    </source>
</reference>
<evidence type="ECO:0000259" key="1">
    <source>
        <dbReference type="PROSITE" id="PS50838"/>
    </source>
</evidence>
<dbReference type="Gene3D" id="1.10.10.1200">
    <property type="entry name" value="MAGE homology domain, winged helix WH1 motif"/>
    <property type="match status" value="1"/>
</dbReference>
<proteinExistence type="predicted"/>
<dbReference type="GO" id="GO:0005634">
    <property type="term" value="C:nucleus"/>
    <property type="evidence" value="ECO:0007669"/>
    <property type="project" value="TreeGrafter"/>
</dbReference>
<dbReference type="EMBL" id="GISG01164126">
    <property type="protein sequence ID" value="MBA4650240.1"/>
    <property type="molecule type" value="Transcribed_RNA"/>
</dbReference>
<dbReference type="PANTHER" id="PTHR11736">
    <property type="entry name" value="MELANOMA-ASSOCIATED ANTIGEN MAGE ANTIGEN"/>
    <property type="match status" value="1"/>
</dbReference>
<dbReference type="Gene3D" id="1.10.10.1210">
    <property type="entry name" value="MAGE homology domain, winged helix WH2 motif"/>
    <property type="match status" value="1"/>
</dbReference>
<dbReference type="SMART" id="SM01373">
    <property type="entry name" value="MAGE"/>
    <property type="match status" value="1"/>
</dbReference>
<reference evidence="2" key="2">
    <citation type="submission" date="2020-07" db="EMBL/GenBank/DDBJ databases">
        <authorList>
            <person name="Vera ALvarez R."/>
            <person name="Arias-Moreno D.M."/>
            <person name="Jimenez-Jacinto V."/>
            <person name="Jimenez-Bremont J.F."/>
            <person name="Swaminathan K."/>
            <person name="Moose S.P."/>
            <person name="Guerrero-Gonzalez M.L."/>
            <person name="Marino-Ramirez L."/>
            <person name="Landsman D."/>
            <person name="Rodriguez-Kessler M."/>
            <person name="Delgado-Sanchez P."/>
        </authorList>
    </citation>
    <scope>NUCLEOTIDE SEQUENCE</scope>
    <source>
        <tissue evidence="2">Cladode</tissue>
    </source>
</reference>